<evidence type="ECO:0000313" key="2">
    <source>
        <dbReference type="Proteomes" id="UP001200145"/>
    </source>
</evidence>
<reference evidence="1 2" key="1">
    <citation type="submission" date="2022-01" db="EMBL/GenBank/DDBJ databases">
        <title>Flavihumibacter sp. nov., isolated from sediment of a river.</title>
        <authorList>
            <person name="Liu H."/>
        </authorList>
    </citation>
    <scope>NUCLEOTIDE SEQUENCE [LARGE SCALE GENOMIC DNA]</scope>
    <source>
        <strain evidence="1 2">RY-1</strain>
    </source>
</reference>
<organism evidence="1 2">
    <name type="scientific">Flavihumibacter fluminis</name>
    <dbReference type="NCBI Taxonomy" id="2909236"/>
    <lineage>
        <taxon>Bacteria</taxon>
        <taxon>Pseudomonadati</taxon>
        <taxon>Bacteroidota</taxon>
        <taxon>Chitinophagia</taxon>
        <taxon>Chitinophagales</taxon>
        <taxon>Chitinophagaceae</taxon>
        <taxon>Flavihumibacter</taxon>
    </lineage>
</organism>
<name>A0ABS9BGH9_9BACT</name>
<sequence>MEWLKAGLGPLEKLISFLQARSKTNDVQKRELLRELQHNLNVFKNGYMNQFPEDTIIQYLNNEAIKAAIKANFKFSKLKAGKIEPYHVKEDRNKRYIGWTLDQLFDKIDEKLEELRTLQKMNGGTVSQLRNNTALMLSNLYYRLKLAADFIQSEMK</sequence>
<dbReference type="RefSeq" id="WP_234864777.1">
    <property type="nucleotide sequence ID" value="NZ_JAKEVY010000002.1"/>
</dbReference>
<protein>
    <submittedName>
        <fullName evidence="1">Uncharacterized protein</fullName>
    </submittedName>
</protein>
<comment type="caution">
    <text evidence="1">The sequence shown here is derived from an EMBL/GenBank/DDBJ whole genome shotgun (WGS) entry which is preliminary data.</text>
</comment>
<dbReference type="Proteomes" id="UP001200145">
    <property type="component" value="Unassembled WGS sequence"/>
</dbReference>
<dbReference type="EMBL" id="JAKEVY010000002">
    <property type="protein sequence ID" value="MCF1714243.1"/>
    <property type="molecule type" value="Genomic_DNA"/>
</dbReference>
<accession>A0ABS9BGH9</accession>
<keyword evidence="2" id="KW-1185">Reference proteome</keyword>
<proteinExistence type="predicted"/>
<gene>
    <name evidence="1" type="ORF">L0U88_06350</name>
</gene>
<evidence type="ECO:0000313" key="1">
    <source>
        <dbReference type="EMBL" id="MCF1714243.1"/>
    </source>
</evidence>